<keyword evidence="1" id="KW-0853">WD repeat</keyword>
<dbReference type="GO" id="GO:0006335">
    <property type="term" value="P:DNA replication-dependent chromatin assembly"/>
    <property type="evidence" value="ECO:0007669"/>
    <property type="project" value="InterPro"/>
</dbReference>
<name>A0A8J6AQ36_9EUKA</name>
<dbReference type="InterPro" id="IPR036322">
    <property type="entry name" value="WD40_repeat_dom_sf"/>
</dbReference>
<comment type="caution">
    <text evidence="4">The sequence shown here is derived from an EMBL/GenBank/DDBJ whole genome shotgun (WGS) entry which is preliminary data.</text>
</comment>
<keyword evidence="2" id="KW-0175">Coiled coil</keyword>
<evidence type="ECO:0000256" key="3">
    <source>
        <dbReference type="SAM" id="MobiDB-lite"/>
    </source>
</evidence>
<keyword evidence="5" id="KW-1185">Reference proteome</keyword>
<dbReference type="PANTHER" id="PTHR15271">
    <property type="entry name" value="CHROMATIN ASSEMBLY FACTOR 1 SUBUNIT B"/>
    <property type="match status" value="1"/>
</dbReference>
<dbReference type="PROSITE" id="PS50082">
    <property type="entry name" value="WD_REPEATS_2"/>
    <property type="match status" value="2"/>
</dbReference>
<feature type="repeat" description="WD" evidence="1">
    <location>
        <begin position="71"/>
        <end position="103"/>
    </location>
</feature>
<sequence length="572" mass="62022">MADFVAETLLIHWHRNGVNSVAFSHGRLVTCGNDHQTRLWKVTNSPTAKTQHFNVEQVGVLSGAGLGSASTKGHSKSVNTVRLSPDGTMLATCSDDQTIRIWQRMSAAEEAEVVARRAKEEAEAEEDEEMLDDAGEEQVAEYWKQIKAFAYTPPGLKVHEKTGGMMTAEVMDLSWGPDSCHLVVSTVRNACMLIRFNECDNKKRSGGFDAMIQKSYQFPGLCQGAAWDPIGRFIVTQGASSQLKVWAVRVSGKTKRETTVRDGETWRTNRRLADMDIGCIVAKVQPDQILPATDIDCIRPIWTEVDQPMALFKHAILFKDQVGKDLGHLVFFRRPAWTPDGAFFIAVSAQFPVPVPDSAGEVGVVFRDCAAVFTRDSLEAHVRAKKSRAKTPITPPPVTPVALLPSSEPVIAAAAHPRLFKGPNGLFSVVAVASLGDVTVYRSDSWTPIATLANTHQTPITDLAWDDADAPMLAVSSTDGFVTLAQFKAGSFGEFAAEEEIPAHMRPGYDFELELVKEEKEEARPEGAVSPGPASPVPPSAAVSPAVTPAAAPTPAPARSKRARVAVEHIPE</sequence>
<organism evidence="4 5">
    <name type="scientific">Carpediemonas membranifera</name>
    <dbReference type="NCBI Taxonomy" id="201153"/>
    <lineage>
        <taxon>Eukaryota</taxon>
        <taxon>Metamonada</taxon>
        <taxon>Carpediemonas-like organisms</taxon>
        <taxon>Carpediemonas</taxon>
    </lineage>
</organism>
<feature type="region of interest" description="Disordered" evidence="3">
    <location>
        <begin position="517"/>
        <end position="572"/>
    </location>
</feature>
<dbReference type="Proteomes" id="UP000717585">
    <property type="component" value="Unassembled WGS sequence"/>
</dbReference>
<dbReference type="SMART" id="SM00320">
    <property type="entry name" value="WD40"/>
    <property type="match status" value="4"/>
</dbReference>
<dbReference type="InterPro" id="IPR045145">
    <property type="entry name" value="PTHR15271"/>
</dbReference>
<dbReference type="GO" id="GO:0006334">
    <property type="term" value="P:nucleosome assembly"/>
    <property type="evidence" value="ECO:0007669"/>
    <property type="project" value="TreeGrafter"/>
</dbReference>
<dbReference type="PANTHER" id="PTHR15271:SF4">
    <property type="entry name" value="CHROMATIN ASSEMBLY FACTOR 1 SUBUNIT B"/>
    <property type="match status" value="1"/>
</dbReference>
<proteinExistence type="predicted"/>
<reference evidence="4" key="1">
    <citation type="submission" date="2021-05" db="EMBL/GenBank/DDBJ databases">
        <title>A free-living protist that lacks canonical eukaryotic 1 DNA replication and segregation systems.</title>
        <authorList>
            <person name="Salas-Leiva D.E."/>
            <person name="Tromer E.C."/>
            <person name="Curtis B.A."/>
            <person name="Jerlstrom-Hultqvist J."/>
            <person name="Kolisko M."/>
            <person name="Yi Z."/>
            <person name="Salas-Leiva J.S."/>
            <person name="Gallot-Lavallee L."/>
            <person name="Kops G.J.P.L."/>
            <person name="Archibald J.M."/>
            <person name="Simpson A.G.B."/>
            <person name="Roger A.J."/>
        </authorList>
    </citation>
    <scope>NUCLEOTIDE SEQUENCE</scope>
    <source>
        <strain evidence="4">BICM</strain>
    </source>
</reference>
<dbReference type="EMBL" id="JAHDYR010000064">
    <property type="protein sequence ID" value="KAG9390478.1"/>
    <property type="molecule type" value="Genomic_DNA"/>
</dbReference>
<evidence type="ECO:0000256" key="1">
    <source>
        <dbReference type="PROSITE-ProRule" id="PRU00221"/>
    </source>
</evidence>
<feature type="repeat" description="WD" evidence="1">
    <location>
        <begin position="11"/>
        <end position="50"/>
    </location>
</feature>
<evidence type="ECO:0000313" key="5">
    <source>
        <dbReference type="Proteomes" id="UP000717585"/>
    </source>
</evidence>
<dbReference type="SUPFAM" id="SSF50978">
    <property type="entry name" value="WD40 repeat-like"/>
    <property type="match status" value="1"/>
</dbReference>
<dbReference type="InterPro" id="IPR001680">
    <property type="entry name" value="WD40_rpt"/>
</dbReference>
<dbReference type="OrthoDB" id="71227at2759"/>
<dbReference type="Pfam" id="PF00400">
    <property type="entry name" value="WD40"/>
    <property type="match status" value="2"/>
</dbReference>
<gene>
    <name evidence="4" type="ORF">J8273_7829</name>
</gene>
<dbReference type="Gene3D" id="2.130.10.10">
    <property type="entry name" value="YVTN repeat-like/Quinoprotein amine dehydrogenase"/>
    <property type="match status" value="2"/>
</dbReference>
<evidence type="ECO:0000256" key="2">
    <source>
        <dbReference type="SAM" id="Coils"/>
    </source>
</evidence>
<accession>A0A8J6AQ36</accession>
<dbReference type="PROSITE" id="PS50294">
    <property type="entry name" value="WD_REPEATS_REGION"/>
    <property type="match status" value="1"/>
</dbReference>
<evidence type="ECO:0000313" key="4">
    <source>
        <dbReference type="EMBL" id="KAG9390478.1"/>
    </source>
</evidence>
<dbReference type="AlphaFoldDB" id="A0A8J6AQ36"/>
<protein>
    <submittedName>
        <fullName evidence="4">WD domain, G-beta repeat</fullName>
    </submittedName>
</protein>
<dbReference type="GO" id="GO:0005634">
    <property type="term" value="C:nucleus"/>
    <property type="evidence" value="ECO:0007669"/>
    <property type="project" value="TreeGrafter"/>
</dbReference>
<feature type="coiled-coil region" evidence="2">
    <location>
        <begin position="105"/>
        <end position="137"/>
    </location>
</feature>
<dbReference type="GO" id="GO:0033186">
    <property type="term" value="C:CAF-1 complex"/>
    <property type="evidence" value="ECO:0007669"/>
    <property type="project" value="TreeGrafter"/>
</dbReference>
<feature type="compositionally biased region" description="Low complexity" evidence="3">
    <location>
        <begin position="540"/>
        <end position="553"/>
    </location>
</feature>
<dbReference type="InterPro" id="IPR015943">
    <property type="entry name" value="WD40/YVTN_repeat-like_dom_sf"/>
</dbReference>